<evidence type="ECO:0000259" key="1">
    <source>
        <dbReference type="Pfam" id="PF24982"/>
    </source>
</evidence>
<evidence type="ECO:0000313" key="2">
    <source>
        <dbReference type="EMBL" id="GMR48969.1"/>
    </source>
</evidence>
<proteinExistence type="predicted"/>
<sequence length="142" mass="16266">CYTSDTPHLDYDRLDVCKDDKACFVEFFINNISGAPVHTYNRFCTQAAHCVRHNIPMNEDVQIAQLSVATQNAFYNLKSNLSKDEGEEFIKSTWFRCCDTNACNNIDLHSVKGKFGVWPSLNYNYNVACHAFFPLSLLILLR</sequence>
<feature type="non-terminal residue" evidence="2">
    <location>
        <position position="1"/>
    </location>
</feature>
<name>A0AAN5CRC1_9BILA</name>
<dbReference type="Pfam" id="PF24982">
    <property type="entry name" value="DUF7773"/>
    <property type="match status" value="1"/>
</dbReference>
<organism evidence="2 3">
    <name type="scientific">Pristionchus mayeri</name>
    <dbReference type="NCBI Taxonomy" id="1317129"/>
    <lineage>
        <taxon>Eukaryota</taxon>
        <taxon>Metazoa</taxon>
        <taxon>Ecdysozoa</taxon>
        <taxon>Nematoda</taxon>
        <taxon>Chromadorea</taxon>
        <taxon>Rhabditida</taxon>
        <taxon>Rhabditina</taxon>
        <taxon>Diplogasteromorpha</taxon>
        <taxon>Diplogasteroidea</taxon>
        <taxon>Neodiplogasteridae</taxon>
        <taxon>Pristionchus</taxon>
    </lineage>
</organism>
<keyword evidence="3" id="KW-1185">Reference proteome</keyword>
<protein>
    <recommendedName>
        <fullName evidence="1">DUF7773 domain-containing protein</fullName>
    </recommendedName>
</protein>
<accession>A0AAN5CRC1</accession>
<dbReference type="AlphaFoldDB" id="A0AAN5CRC1"/>
<reference evidence="3" key="1">
    <citation type="submission" date="2022-10" db="EMBL/GenBank/DDBJ databases">
        <title>Genome assembly of Pristionchus species.</title>
        <authorList>
            <person name="Yoshida K."/>
            <person name="Sommer R.J."/>
        </authorList>
    </citation>
    <scope>NUCLEOTIDE SEQUENCE [LARGE SCALE GENOMIC DNA]</scope>
    <source>
        <strain evidence="3">RS5460</strain>
    </source>
</reference>
<feature type="non-terminal residue" evidence="2">
    <location>
        <position position="142"/>
    </location>
</feature>
<dbReference type="InterPro" id="IPR056675">
    <property type="entry name" value="DUF7773"/>
</dbReference>
<dbReference type="Proteomes" id="UP001328107">
    <property type="component" value="Unassembled WGS sequence"/>
</dbReference>
<gene>
    <name evidence="2" type="ORF">PMAYCL1PPCAC_19164</name>
</gene>
<comment type="caution">
    <text evidence="2">The sequence shown here is derived from an EMBL/GenBank/DDBJ whole genome shotgun (WGS) entry which is preliminary data.</text>
</comment>
<feature type="domain" description="DUF7773" evidence="1">
    <location>
        <begin position="1"/>
        <end position="117"/>
    </location>
</feature>
<evidence type="ECO:0000313" key="3">
    <source>
        <dbReference type="Proteomes" id="UP001328107"/>
    </source>
</evidence>
<dbReference type="EMBL" id="BTRK01000004">
    <property type="protein sequence ID" value="GMR48969.1"/>
    <property type="molecule type" value="Genomic_DNA"/>
</dbReference>